<sequence length="116" mass="13425">MKQLSRNTEDEVFGSKGTPYVHDPHMIRRPSRTNDEGEIEVWKPTPSTRQDTGRRRTRCHDLRDDSSDSDSEVGDADYLEGDLTEKWSRHIRELSRAESKYSTPRREIATHVPLGT</sequence>
<keyword evidence="3" id="KW-1185">Reference proteome</keyword>
<protein>
    <submittedName>
        <fullName evidence="2">Uncharacterized protein</fullName>
    </submittedName>
</protein>
<gene>
    <name evidence="2" type="ORF">PHMEG_00019433</name>
</gene>
<name>A0A225VSE9_9STRA</name>
<reference evidence="3" key="1">
    <citation type="submission" date="2017-03" db="EMBL/GenBank/DDBJ databases">
        <title>Phytopthora megakarya and P. palmivora, two closely related causual agents of cacao black pod achieved similar genome size and gene model numbers by different mechanisms.</title>
        <authorList>
            <person name="Ali S."/>
            <person name="Shao J."/>
            <person name="Larry D.J."/>
            <person name="Kronmiller B."/>
            <person name="Shen D."/>
            <person name="Strem M.D."/>
            <person name="Melnick R.L."/>
            <person name="Guiltinan M.J."/>
            <person name="Tyler B.M."/>
            <person name="Meinhardt L.W."/>
            <person name="Bailey B.A."/>
        </authorList>
    </citation>
    <scope>NUCLEOTIDE SEQUENCE [LARGE SCALE GENOMIC DNA]</scope>
    <source>
        <strain evidence="3">zdho120</strain>
    </source>
</reference>
<feature type="region of interest" description="Disordered" evidence="1">
    <location>
        <begin position="1"/>
        <end position="78"/>
    </location>
</feature>
<dbReference type="Proteomes" id="UP000198211">
    <property type="component" value="Unassembled WGS sequence"/>
</dbReference>
<feature type="region of interest" description="Disordered" evidence="1">
    <location>
        <begin position="96"/>
        <end position="116"/>
    </location>
</feature>
<evidence type="ECO:0000313" key="3">
    <source>
        <dbReference type="Proteomes" id="UP000198211"/>
    </source>
</evidence>
<evidence type="ECO:0000313" key="2">
    <source>
        <dbReference type="EMBL" id="OWZ08084.1"/>
    </source>
</evidence>
<feature type="compositionally biased region" description="Basic and acidic residues" evidence="1">
    <location>
        <begin position="96"/>
        <end position="109"/>
    </location>
</feature>
<organism evidence="2 3">
    <name type="scientific">Phytophthora megakarya</name>
    <dbReference type="NCBI Taxonomy" id="4795"/>
    <lineage>
        <taxon>Eukaryota</taxon>
        <taxon>Sar</taxon>
        <taxon>Stramenopiles</taxon>
        <taxon>Oomycota</taxon>
        <taxon>Peronosporomycetes</taxon>
        <taxon>Peronosporales</taxon>
        <taxon>Peronosporaceae</taxon>
        <taxon>Phytophthora</taxon>
    </lineage>
</organism>
<accession>A0A225VSE9</accession>
<proteinExistence type="predicted"/>
<comment type="caution">
    <text evidence="2">The sequence shown here is derived from an EMBL/GenBank/DDBJ whole genome shotgun (WGS) entry which is preliminary data.</text>
</comment>
<dbReference type="EMBL" id="NBNE01003284">
    <property type="protein sequence ID" value="OWZ08084.1"/>
    <property type="molecule type" value="Genomic_DNA"/>
</dbReference>
<dbReference type="OrthoDB" id="145559at2759"/>
<feature type="compositionally biased region" description="Acidic residues" evidence="1">
    <location>
        <begin position="67"/>
        <end position="78"/>
    </location>
</feature>
<dbReference type="AlphaFoldDB" id="A0A225VSE9"/>
<feature type="compositionally biased region" description="Basic and acidic residues" evidence="1">
    <location>
        <begin position="51"/>
        <end position="66"/>
    </location>
</feature>
<evidence type="ECO:0000256" key="1">
    <source>
        <dbReference type="SAM" id="MobiDB-lite"/>
    </source>
</evidence>